<accession>A0A0D9ZGF9</accession>
<evidence type="ECO:0000313" key="3">
    <source>
        <dbReference type="Proteomes" id="UP000026961"/>
    </source>
</evidence>
<dbReference type="Gramene" id="OGLUM04G00630.1">
    <property type="protein sequence ID" value="OGLUM04G00630.1"/>
    <property type="gene ID" value="OGLUM04G00630"/>
</dbReference>
<feature type="transmembrane region" description="Helical" evidence="1">
    <location>
        <begin position="7"/>
        <end position="32"/>
    </location>
</feature>
<dbReference type="EnsemblPlants" id="OGLUM04G00630.1">
    <property type="protein sequence ID" value="OGLUM04G00630.1"/>
    <property type="gene ID" value="OGLUM04G00630"/>
</dbReference>
<keyword evidence="1" id="KW-0812">Transmembrane</keyword>
<reference evidence="2" key="2">
    <citation type="submission" date="2018-05" db="EMBL/GenBank/DDBJ databases">
        <title>OgluRS3 (Oryza glumaepatula Reference Sequence Version 3).</title>
        <authorList>
            <person name="Zhang J."/>
            <person name="Kudrna D."/>
            <person name="Lee S."/>
            <person name="Talag J."/>
            <person name="Welchert J."/>
            <person name="Wing R.A."/>
        </authorList>
    </citation>
    <scope>NUCLEOTIDE SEQUENCE [LARGE SCALE GENOMIC DNA]</scope>
</reference>
<evidence type="ECO:0000313" key="2">
    <source>
        <dbReference type="EnsemblPlants" id="OGLUM04G00630.1"/>
    </source>
</evidence>
<evidence type="ECO:0000256" key="1">
    <source>
        <dbReference type="SAM" id="Phobius"/>
    </source>
</evidence>
<protein>
    <recommendedName>
        <fullName evidence="4">Late embryogenesis abundant protein LEA-2 subgroup domain-containing protein</fullName>
    </recommendedName>
</protein>
<keyword evidence="3" id="KW-1185">Reference proteome</keyword>
<reference evidence="2" key="1">
    <citation type="submission" date="2015-04" db="UniProtKB">
        <authorList>
            <consortium name="EnsemblPlants"/>
        </authorList>
    </citation>
    <scope>IDENTIFICATION</scope>
</reference>
<name>A0A0D9ZGF9_9ORYZ</name>
<organism evidence="2">
    <name type="scientific">Oryza glumipatula</name>
    <dbReference type="NCBI Taxonomy" id="40148"/>
    <lineage>
        <taxon>Eukaryota</taxon>
        <taxon>Viridiplantae</taxon>
        <taxon>Streptophyta</taxon>
        <taxon>Embryophyta</taxon>
        <taxon>Tracheophyta</taxon>
        <taxon>Spermatophyta</taxon>
        <taxon>Magnoliopsida</taxon>
        <taxon>Liliopsida</taxon>
        <taxon>Poales</taxon>
        <taxon>Poaceae</taxon>
        <taxon>BOP clade</taxon>
        <taxon>Oryzoideae</taxon>
        <taxon>Oryzeae</taxon>
        <taxon>Oryzinae</taxon>
        <taxon>Oryza</taxon>
    </lineage>
</organism>
<sequence>MAGGQGCYCCIVCCILVVLLPVLLLLILAYGVVVPVRVTAEDAILTRLDLAGANGTGLAYSILLTR</sequence>
<dbReference type="Proteomes" id="UP000026961">
    <property type="component" value="Chromosome 4"/>
</dbReference>
<keyword evidence="1" id="KW-1133">Transmembrane helix</keyword>
<proteinExistence type="predicted"/>
<dbReference type="AlphaFoldDB" id="A0A0D9ZGF9"/>
<keyword evidence="1" id="KW-0472">Membrane</keyword>
<dbReference type="HOGENOM" id="CLU_2835309_0_0_1"/>
<evidence type="ECO:0008006" key="4">
    <source>
        <dbReference type="Google" id="ProtNLM"/>
    </source>
</evidence>
<dbReference type="STRING" id="40148.A0A0D9ZGF9"/>